<name>A0A417YYQ9_9BACI</name>
<dbReference type="InterPro" id="IPR029056">
    <property type="entry name" value="Ribokinase-like"/>
</dbReference>
<dbReference type="SUPFAM" id="SSF53613">
    <property type="entry name" value="Ribokinase-like"/>
    <property type="match status" value="1"/>
</dbReference>
<organism evidence="4 5">
    <name type="scientific">Neobacillus notoginsengisoli</name>
    <dbReference type="NCBI Taxonomy" id="1578198"/>
    <lineage>
        <taxon>Bacteria</taxon>
        <taxon>Bacillati</taxon>
        <taxon>Bacillota</taxon>
        <taxon>Bacilli</taxon>
        <taxon>Bacillales</taxon>
        <taxon>Bacillaceae</taxon>
        <taxon>Neobacillus</taxon>
    </lineage>
</organism>
<dbReference type="Gene3D" id="3.40.1190.20">
    <property type="match status" value="1"/>
</dbReference>
<dbReference type="PANTHER" id="PTHR10584:SF166">
    <property type="entry name" value="RIBOKINASE"/>
    <property type="match status" value="1"/>
</dbReference>
<dbReference type="OrthoDB" id="9775849at2"/>
<dbReference type="AlphaFoldDB" id="A0A417YYQ9"/>
<dbReference type="Pfam" id="PF00294">
    <property type="entry name" value="PfkB"/>
    <property type="match status" value="1"/>
</dbReference>
<dbReference type="EMBL" id="QWEG01000002">
    <property type="protein sequence ID" value="RHW42775.1"/>
    <property type="molecule type" value="Genomic_DNA"/>
</dbReference>
<dbReference type="PANTHER" id="PTHR10584">
    <property type="entry name" value="SUGAR KINASE"/>
    <property type="match status" value="1"/>
</dbReference>
<gene>
    <name evidence="4" type="ORF">D1B31_04135</name>
</gene>
<dbReference type="GO" id="GO:0016301">
    <property type="term" value="F:kinase activity"/>
    <property type="evidence" value="ECO:0007669"/>
    <property type="project" value="UniProtKB-KW"/>
</dbReference>
<evidence type="ECO:0000256" key="1">
    <source>
        <dbReference type="ARBA" id="ARBA00022679"/>
    </source>
</evidence>
<comment type="caution">
    <text evidence="4">The sequence shown here is derived from an EMBL/GenBank/DDBJ whole genome shotgun (WGS) entry which is preliminary data.</text>
</comment>
<accession>A0A417YYQ9</accession>
<proteinExistence type="predicted"/>
<sequence>MRKGIAIAGTIAVDEIKKIASFPDKSELSPIQSVSLSHGGAVANCGISIARIDPEVPIEVVALVGEDEKGSFLQKRLKGYQNIDVSQLKIVGDTPFTDVFHDASDHTRTFFTYKGNAHLFNENTINLDELNASILHIAYILLLDGLDREDGEYGTKMARLLKAAQEKGLKTSIDIVSERGSRYQKIVPPSLKYTNYCIINEIEAGKTVGVDLRDRSGMLKTHEISGVLSKLMGLGVKDWVVIHTPEGSFGYDGAEFHSVPSLKLESSAIKGTVGAGDAYLAGTLYGAYKGLSIAESMKIGTAAAASSLLEEDSTSGVQRFEKLVSMYRSFPKNNEIDI</sequence>
<dbReference type="GO" id="GO:0005829">
    <property type="term" value="C:cytosol"/>
    <property type="evidence" value="ECO:0007669"/>
    <property type="project" value="TreeGrafter"/>
</dbReference>
<keyword evidence="5" id="KW-1185">Reference proteome</keyword>
<keyword evidence="1" id="KW-0808">Transferase</keyword>
<evidence type="ECO:0000256" key="2">
    <source>
        <dbReference type="ARBA" id="ARBA00022777"/>
    </source>
</evidence>
<dbReference type="InterPro" id="IPR011611">
    <property type="entry name" value="PfkB_dom"/>
</dbReference>
<dbReference type="RefSeq" id="WP_118919471.1">
    <property type="nucleotide sequence ID" value="NZ_QWEG01000002.1"/>
</dbReference>
<evidence type="ECO:0000259" key="3">
    <source>
        <dbReference type="Pfam" id="PF00294"/>
    </source>
</evidence>
<dbReference type="Proteomes" id="UP000284416">
    <property type="component" value="Unassembled WGS sequence"/>
</dbReference>
<evidence type="ECO:0000313" key="5">
    <source>
        <dbReference type="Proteomes" id="UP000284416"/>
    </source>
</evidence>
<reference evidence="4 5" key="1">
    <citation type="journal article" date="2017" name="Int. J. Syst. Evol. Microbiol.">
        <title>Bacillus notoginsengisoli sp. nov., a novel bacterium isolated from the rhizosphere of Panax notoginseng.</title>
        <authorList>
            <person name="Zhang M.Y."/>
            <person name="Cheng J."/>
            <person name="Cai Y."/>
            <person name="Zhang T.Y."/>
            <person name="Wu Y.Y."/>
            <person name="Manikprabhu D."/>
            <person name="Li W.J."/>
            <person name="Zhang Y.X."/>
        </authorList>
    </citation>
    <scope>NUCLEOTIDE SEQUENCE [LARGE SCALE GENOMIC DNA]</scope>
    <source>
        <strain evidence="4 5">JCM 30743</strain>
    </source>
</reference>
<feature type="domain" description="Carbohydrate kinase PfkB" evidence="3">
    <location>
        <begin position="21"/>
        <end position="315"/>
    </location>
</feature>
<keyword evidence="2 4" id="KW-0418">Kinase</keyword>
<evidence type="ECO:0000313" key="4">
    <source>
        <dbReference type="EMBL" id="RHW42775.1"/>
    </source>
</evidence>
<protein>
    <submittedName>
        <fullName evidence="4">Carbohydrate kinase family protein</fullName>
    </submittedName>
</protein>